<evidence type="ECO:0000313" key="2">
    <source>
        <dbReference type="EMBL" id="AET37397.1"/>
    </source>
</evidence>
<sequence length="163" mass="18347">MKQVLGDFFSEKRLYFVCGKVYQDGHFANRIVHWFLNHELPVVPVSPKGGEMQISNKFQGSSVGPQKLKIATNIATALKEVSTSQIDGISVNFVTPPQVTLSIQQQLRELNVPVKSVWFQPGSWNIDCINYAREQLQIEPNKVISDCILVNGNANYKRSTLKL</sequence>
<dbReference type="HOGENOM" id="CLU_112567_1_1_1"/>
<protein>
    <recommendedName>
        <fullName evidence="1">CoA-binding domain-containing protein</fullName>
    </recommendedName>
</protein>
<organism evidence="2 3">
    <name type="scientific">Eremothecium cymbalariae (strain CBS 270.75 / DBVPG 7215 / KCTC 17166 / NRRL Y-17582)</name>
    <name type="common">Yeast</name>
    <dbReference type="NCBI Taxonomy" id="931890"/>
    <lineage>
        <taxon>Eukaryota</taxon>
        <taxon>Fungi</taxon>
        <taxon>Dikarya</taxon>
        <taxon>Ascomycota</taxon>
        <taxon>Saccharomycotina</taxon>
        <taxon>Saccharomycetes</taxon>
        <taxon>Saccharomycetales</taxon>
        <taxon>Saccharomycetaceae</taxon>
        <taxon>Eremothecium</taxon>
    </lineage>
</organism>
<dbReference type="PANTHER" id="PTHR33303:SF2">
    <property type="entry name" value="COA-BINDING DOMAIN-CONTAINING PROTEIN"/>
    <property type="match status" value="1"/>
</dbReference>
<dbReference type="GeneID" id="11469591"/>
<dbReference type="Proteomes" id="UP000006790">
    <property type="component" value="Chromosome 1"/>
</dbReference>
<gene>
    <name evidence="2" type="ordered locus">Ecym_1145</name>
</gene>
<dbReference type="eggNOG" id="ENOG502S34F">
    <property type="taxonomic scope" value="Eukaryota"/>
</dbReference>
<evidence type="ECO:0000259" key="1">
    <source>
        <dbReference type="Pfam" id="PF13380"/>
    </source>
</evidence>
<dbReference type="InterPro" id="IPR003781">
    <property type="entry name" value="CoA-bd"/>
</dbReference>
<dbReference type="InParanoid" id="G8JMP2"/>
<dbReference type="OMA" id="GHRIFAW"/>
<dbReference type="Gene3D" id="3.40.50.720">
    <property type="entry name" value="NAD(P)-binding Rossmann-like Domain"/>
    <property type="match status" value="1"/>
</dbReference>
<accession>G8JMP2</accession>
<keyword evidence="3" id="KW-1185">Reference proteome</keyword>
<dbReference type="EMBL" id="CP002497">
    <property type="protein sequence ID" value="AET37397.1"/>
    <property type="molecule type" value="Genomic_DNA"/>
</dbReference>
<feature type="domain" description="CoA-binding" evidence="1">
    <location>
        <begin position="15"/>
        <end position="152"/>
    </location>
</feature>
<dbReference type="KEGG" id="erc:Ecym_1145"/>
<name>G8JMP2_ERECY</name>
<dbReference type="SUPFAM" id="SSF51735">
    <property type="entry name" value="NAD(P)-binding Rossmann-fold domains"/>
    <property type="match status" value="1"/>
</dbReference>
<dbReference type="STRING" id="931890.G8JMP2"/>
<dbReference type="InterPro" id="IPR036291">
    <property type="entry name" value="NAD(P)-bd_dom_sf"/>
</dbReference>
<reference evidence="3" key="1">
    <citation type="journal article" date="2012" name="G3 (Bethesda)">
        <title>Pichia sorbitophila, an interspecies yeast hybrid reveals early steps of genome resolution following polyploidization.</title>
        <authorList>
            <person name="Leh Louis V."/>
            <person name="Despons L."/>
            <person name="Friedrich A."/>
            <person name="Martin T."/>
            <person name="Durrens P."/>
            <person name="Casaregola S."/>
            <person name="Neuveglise C."/>
            <person name="Fairhead C."/>
            <person name="Marck C."/>
            <person name="Cruz J.A."/>
            <person name="Straub M.L."/>
            <person name="Kugler V."/>
            <person name="Sacerdot C."/>
            <person name="Uzunov Z."/>
            <person name="Thierry A."/>
            <person name="Weiss S."/>
            <person name="Bleykasten C."/>
            <person name="De Montigny J."/>
            <person name="Jacques N."/>
            <person name="Jung P."/>
            <person name="Lemaire M."/>
            <person name="Mallet S."/>
            <person name="Morel G."/>
            <person name="Richard G.F."/>
            <person name="Sarkar A."/>
            <person name="Savel G."/>
            <person name="Schacherer J."/>
            <person name="Seret M.L."/>
            <person name="Talla E."/>
            <person name="Samson G."/>
            <person name="Jubin C."/>
            <person name="Poulain J."/>
            <person name="Vacherie B."/>
            <person name="Barbe V."/>
            <person name="Pelletier E."/>
            <person name="Sherman D.J."/>
            <person name="Westhof E."/>
            <person name="Weissenbach J."/>
            <person name="Baret P.V."/>
            <person name="Wincker P."/>
            <person name="Gaillardin C."/>
            <person name="Dujon B."/>
            <person name="Souciet J.L."/>
        </authorList>
    </citation>
    <scope>NUCLEOTIDE SEQUENCE [LARGE SCALE GENOMIC DNA]</scope>
    <source>
        <strain evidence="3">CBS 270.75 / DBVPG 7215 / KCTC 17166 / NRRL Y-17582</strain>
    </source>
</reference>
<dbReference type="RefSeq" id="XP_003644214.1">
    <property type="nucleotide sequence ID" value="XM_003644166.1"/>
</dbReference>
<dbReference type="PANTHER" id="PTHR33303">
    <property type="entry name" value="CYTOPLASMIC PROTEIN-RELATED"/>
    <property type="match status" value="1"/>
</dbReference>
<dbReference type="AlphaFoldDB" id="G8JMP2"/>
<dbReference type="OrthoDB" id="5138418at2759"/>
<proteinExistence type="predicted"/>
<dbReference type="Pfam" id="PF13380">
    <property type="entry name" value="CoA_binding_2"/>
    <property type="match status" value="1"/>
</dbReference>
<evidence type="ECO:0000313" key="3">
    <source>
        <dbReference type="Proteomes" id="UP000006790"/>
    </source>
</evidence>